<name>A0A0A8YRI2_ARUDO</name>
<reference evidence="1" key="2">
    <citation type="journal article" date="2015" name="Data Brief">
        <title>Shoot transcriptome of the giant reed, Arundo donax.</title>
        <authorList>
            <person name="Barrero R.A."/>
            <person name="Guerrero F.D."/>
            <person name="Moolhuijzen P."/>
            <person name="Goolsby J.A."/>
            <person name="Tidwell J."/>
            <person name="Bellgard S.E."/>
            <person name="Bellgard M.I."/>
        </authorList>
    </citation>
    <scope>NUCLEOTIDE SEQUENCE</scope>
    <source>
        <tissue evidence="1">Shoot tissue taken approximately 20 cm above the soil surface</tissue>
    </source>
</reference>
<evidence type="ECO:0000313" key="1">
    <source>
        <dbReference type="EMBL" id="JAD27465.1"/>
    </source>
</evidence>
<dbReference type="AlphaFoldDB" id="A0A0A8YRI2"/>
<sequence length="31" mass="3604">MRQMFPKQCRWLIDPVSAASQRRLGNLCGKI</sequence>
<reference evidence="1" key="1">
    <citation type="submission" date="2014-09" db="EMBL/GenBank/DDBJ databases">
        <authorList>
            <person name="Magalhaes I.L.F."/>
            <person name="Oliveira U."/>
            <person name="Santos F.R."/>
            <person name="Vidigal T.H.D.A."/>
            <person name="Brescovit A.D."/>
            <person name="Santos A.J."/>
        </authorList>
    </citation>
    <scope>NUCLEOTIDE SEQUENCE</scope>
    <source>
        <tissue evidence="1">Shoot tissue taken approximately 20 cm above the soil surface</tissue>
    </source>
</reference>
<dbReference type="EMBL" id="GBRH01270430">
    <property type="protein sequence ID" value="JAD27465.1"/>
    <property type="molecule type" value="Transcribed_RNA"/>
</dbReference>
<proteinExistence type="predicted"/>
<protein>
    <submittedName>
        <fullName evidence="1">Uncharacterized protein</fullName>
    </submittedName>
</protein>
<accession>A0A0A8YRI2</accession>
<organism evidence="1">
    <name type="scientific">Arundo donax</name>
    <name type="common">Giant reed</name>
    <name type="synonym">Donax arundinaceus</name>
    <dbReference type="NCBI Taxonomy" id="35708"/>
    <lineage>
        <taxon>Eukaryota</taxon>
        <taxon>Viridiplantae</taxon>
        <taxon>Streptophyta</taxon>
        <taxon>Embryophyta</taxon>
        <taxon>Tracheophyta</taxon>
        <taxon>Spermatophyta</taxon>
        <taxon>Magnoliopsida</taxon>
        <taxon>Liliopsida</taxon>
        <taxon>Poales</taxon>
        <taxon>Poaceae</taxon>
        <taxon>PACMAD clade</taxon>
        <taxon>Arundinoideae</taxon>
        <taxon>Arundineae</taxon>
        <taxon>Arundo</taxon>
    </lineage>
</organism>